<accession>A0ABU9VIF0</accession>
<protein>
    <submittedName>
        <fullName evidence="1">Uncharacterized protein</fullName>
    </submittedName>
</protein>
<reference evidence="1 2" key="1">
    <citation type="submission" date="2024-03" db="EMBL/GenBank/DDBJ databases">
        <title>Bacilli Hybrid Assemblies.</title>
        <authorList>
            <person name="Kovac J."/>
        </authorList>
    </citation>
    <scope>NUCLEOTIDE SEQUENCE [LARGE SCALE GENOMIC DNA]</scope>
    <source>
        <strain evidence="1 2">FSL R7-0666</strain>
    </source>
</reference>
<proteinExistence type="predicted"/>
<evidence type="ECO:0000313" key="2">
    <source>
        <dbReference type="Proteomes" id="UP001418796"/>
    </source>
</evidence>
<sequence>MNITLLVFFHSIDDAKQELMSKTYQSDIRPVVGDIIHDPGFHPKFHNGYEVAKVTIDYSNDECLVSLAPLVVELHEISFEEYQEHLAAHGWKSVEREK</sequence>
<comment type="caution">
    <text evidence="1">The sequence shown here is derived from an EMBL/GenBank/DDBJ whole genome shotgun (WGS) entry which is preliminary data.</text>
</comment>
<gene>
    <name evidence="1" type="ORF">MKY91_05875</name>
</gene>
<dbReference type="EMBL" id="JBCITK010000001">
    <property type="protein sequence ID" value="MEN0642686.1"/>
    <property type="molecule type" value="Genomic_DNA"/>
</dbReference>
<evidence type="ECO:0000313" key="1">
    <source>
        <dbReference type="EMBL" id="MEN0642686.1"/>
    </source>
</evidence>
<keyword evidence="2" id="KW-1185">Reference proteome</keyword>
<name>A0ABU9VIF0_9BACI</name>
<organism evidence="1 2">
    <name type="scientific">Alkalicoccobacillus gibsonii</name>
    <dbReference type="NCBI Taxonomy" id="79881"/>
    <lineage>
        <taxon>Bacteria</taxon>
        <taxon>Bacillati</taxon>
        <taxon>Bacillota</taxon>
        <taxon>Bacilli</taxon>
        <taxon>Bacillales</taxon>
        <taxon>Bacillaceae</taxon>
        <taxon>Alkalicoccobacillus</taxon>
    </lineage>
</organism>
<dbReference type="RefSeq" id="WP_343129768.1">
    <property type="nucleotide sequence ID" value="NZ_JBCITK010000001.1"/>
</dbReference>
<dbReference type="Proteomes" id="UP001418796">
    <property type="component" value="Unassembled WGS sequence"/>
</dbReference>